<dbReference type="InterPro" id="IPR013083">
    <property type="entry name" value="Znf_RING/FYVE/PHD"/>
</dbReference>
<gene>
    <name evidence="5" type="ORF">G7Y89_g13360</name>
</gene>
<dbReference type="InterPro" id="IPR001841">
    <property type="entry name" value="Znf_RING"/>
</dbReference>
<dbReference type="PANTHER" id="PTHR12360">
    <property type="entry name" value="NUCLEAR TRANSCRIPTION FACTOR, X-BOX BINDING 1 NFX1"/>
    <property type="match status" value="1"/>
</dbReference>
<feature type="domain" description="RING-type" evidence="4">
    <location>
        <begin position="444"/>
        <end position="500"/>
    </location>
</feature>
<accession>A0A8H4R9I0</accession>
<evidence type="ECO:0000259" key="4">
    <source>
        <dbReference type="PROSITE" id="PS50089"/>
    </source>
</evidence>
<feature type="region of interest" description="Disordered" evidence="2">
    <location>
        <begin position="405"/>
        <end position="425"/>
    </location>
</feature>
<evidence type="ECO:0000256" key="3">
    <source>
        <dbReference type="SAM" id="Phobius"/>
    </source>
</evidence>
<dbReference type="InterPro" id="IPR027443">
    <property type="entry name" value="IPNS-like_sf"/>
</dbReference>
<dbReference type="GO" id="GO:0008270">
    <property type="term" value="F:zinc ion binding"/>
    <property type="evidence" value="ECO:0007669"/>
    <property type="project" value="UniProtKB-KW"/>
</dbReference>
<dbReference type="Pfam" id="PF14226">
    <property type="entry name" value="DIOX_N"/>
    <property type="match status" value="1"/>
</dbReference>
<evidence type="ECO:0000256" key="2">
    <source>
        <dbReference type="SAM" id="MobiDB-lite"/>
    </source>
</evidence>
<keyword evidence="1" id="KW-0863">Zinc-finger</keyword>
<dbReference type="InterPro" id="IPR044861">
    <property type="entry name" value="IPNS-like_FE2OG_OXY"/>
</dbReference>
<dbReference type="GO" id="GO:0005634">
    <property type="term" value="C:nucleus"/>
    <property type="evidence" value="ECO:0007669"/>
    <property type="project" value="TreeGrafter"/>
</dbReference>
<dbReference type="SMART" id="SM00184">
    <property type="entry name" value="RING"/>
    <property type="match status" value="1"/>
</dbReference>
<dbReference type="Gene3D" id="3.30.40.10">
    <property type="entry name" value="Zinc/RING finger domain, C3HC4 (zinc finger)"/>
    <property type="match status" value="1"/>
</dbReference>
<comment type="caution">
    <text evidence="5">The sequence shown here is derived from an EMBL/GenBank/DDBJ whole genome shotgun (WGS) entry which is preliminary data.</text>
</comment>
<keyword evidence="3" id="KW-0472">Membrane</keyword>
<dbReference type="GO" id="GO:0000977">
    <property type="term" value="F:RNA polymerase II transcription regulatory region sequence-specific DNA binding"/>
    <property type="evidence" value="ECO:0007669"/>
    <property type="project" value="TreeGrafter"/>
</dbReference>
<proteinExistence type="predicted"/>
<dbReference type="PANTHER" id="PTHR12360:SF12">
    <property type="entry name" value="TRANSCRIPTIONAL REPRESSOR NF-X1"/>
    <property type="match status" value="1"/>
</dbReference>
<reference evidence="5 6" key="1">
    <citation type="submission" date="2020-03" db="EMBL/GenBank/DDBJ databases">
        <title>Draft Genome Sequence of Cudoniella acicularis.</title>
        <authorList>
            <person name="Buettner E."/>
            <person name="Kellner H."/>
        </authorList>
    </citation>
    <scope>NUCLEOTIDE SEQUENCE [LARGE SCALE GENOMIC DNA]</scope>
    <source>
        <strain evidence="5 6">DSM 108380</strain>
    </source>
</reference>
<dbReference type="PROSITE" id="PS50089">
    <property type="entry name" value="ZF_RING_2"/>
    <property type="match status" value="1"/>
</dbReference>
<dbReference type="GO" id="GO:0000122">
    <property type="term" value="P:negative regulation of transcription by RNA polymerase II"/>
    <property type="evidence" value="ECO:0007669"/>
    <property type="project" value="TreeGrafter"/>
</dbReference>
<sequence length="993" mass="110266">MSDLMLSAQSSRTNRQLITLPNEAHPASLQFSNLAPLSVGFLYLVNTGLELLIREVHGKMEGVFQLPVGEKKQCNMRNSPSFLGYTNLGAETTASVTDIREQFDFGTLAEKSWTESDLLWRRLEGPSQYPNSDVKELVERYTAQISILSSEFLHHVAECLTPPPDSFDSFVGNMSRMKLVKYPLAAPGLQGVGPHKNSIGLFTFLSQDNVGGLQVLNRSGKWIDAPPIEGSLVVNIAQGFEAITSESWIAARSRKLAASCGCADDDSIEDGYPARVNVQQSRHSNDAMFCCLWIILISIVFGRISTGPGPLPFDCLPFAAIRKNPLSRTRGVFCNQMLFIPDNRVHTLLHLHPSVSHDLRGRLHSPTTLSTIAKSITNHVFVTTTPHQIRATTTLQNGRIMAMESDEVPRGSTETQRRNGFAQSHAKDRGVRITEDITNGNYMCSICTEAIVAGNSREYSMWHCTDCFNVFHFRCVKAWADASGTLGITGQKTWKCPFCQVYQDKLPKATCWCGKESFDLSNAAAPKPNACLNKCERKGSCAHGNSTICSKNCHPGPCKWKCTATCDNLPPRPVKPPGAIARFRKRFKDRPKGKITGVIVLFTLLAASNVAMYFFFAAHVRWWAHPYEYPNFSTSSVSDWETGLLIVFGGLIIWPLLCVLIFGFCNETSEVVSQLLDLKTPTTKKNRKACTLFLLNSFLFIVGLTLAVLPWVGFCGGPDIAWYNQMKDSCNGLNTRIWMDSAINPRYTFTFQSLTPNIKDSNFFLASHLEPVPDSNQPFQYYQRLSGGTPNTPNVAVDIDMQNNLWRIMSLNDTDIANNWTANAAKINTDIPGTSILEFPVLPTFKPINETLLRNGTFTPVSWTNIHMNIPELNLAIANMNGWYQMCDLEPFMRVFNTSGLAQESSEMSALLDAKWNGTPNDKVVMRTASFGHGRGGISMCIKEGDIMDLAAEETPVNQGVQDEMLVPFALLAAVRMRVNETDFRTLDSYTTA</sequence>
<name>A0A8H4R9I0_9HELO</name>
<dbReference type="Gene3D" id="2.60.120.330">
    <property type="entry name" value="B-lactam Antibiotic, Isopenicillin N Synthase, Chain"/>
    <property type="match status" value="1"/>
</dbReference>
<dbReference type="InterPro" id="IPR034078">
    <property type="entry name" value="NFX1_fam"/>
</dbReference>
<dbReference type="GO" id="GO:0000981">
    <property type="term" value="F:DNA-binding transcription factor activity, RNA polymerase II-specific"/>
    <property type="evidence" value="ECO:0007669"/>
    <property type="project" value="TreeGrafter"/>
</dbReference>
<evidence type="ECO:0000313" key="5">
    <source>
        <dbReference type="EMBL" id="KAF4624813.1"/>
    </source>
</evidence>
<feature type="transmembrane region" description="Helical" evidence="3">
    <location>
        <begin position="692"/>
        <end position="714"/>
    </location>
</feature>
<evidence type="ECO:0000313" key="6">
    <source>
        <dbReference type="Proteomes" id="UP000566819"/>
    </source>
</evidence>
<dbReference type="Proteomes" id="UP000566819">
    <property type="component" value="Unassembled WGS sequence"/>
</dbReference>
<dbReference type="EMBL" id="JAAMPI010001547">
    <property type="protein sequence ID" value="KAF4624813.1"/>
    <property type="molecule type" value="Genomic_DNA"/>
</dbReference>
<evidence type="ECO:0000256" key="1">
    <source>
        <dbReference type="PROSITE-ProRule" id="PRU00175"/>
    </source>
</evidence>
<dbReference type="InterPro" id="IPR026992">
    <property type="entry name" value="DIOX_N"/>
</dbReference>
<dbReference type="OrthoDB" id="6512771at2759"/>
<dbReference type="SUPFAM" id="SSF57850">
    <property type="entry name" value="RING/U-box"/>
    <property type="match status" value="1"/>
</dbReference>
<dbReference type="Pfam" id="PF03171">
    <property type="entry name" value="2OG-FeII_Oxy"/>
    <property type="match status" value="1"/>
</dbReference>
<keyword evidence="3" id="KW-0812">Transmembrane</keyword>
<keyword evidence="3" id="KW-1133">Transmembrane helix</keyword>
<feature type="transmembrane region" description="Helical" evidence="3">
    <location>
        <begin position="595"/>
        <end position="624"/>
    </location>
</feature>
<keyword evidence="1" id="KW-0479">Metal-binding</keyword>
<dbReference type="SUPFAM" id="SSF51197">
    <property type="entry name" value="Clavaminate synthase-like"/>
    <property type="match status" value="1"/>
</dbReference>
<organism evidence="5 6">
    <name type="scientific">Cudoniella acicularis</name>
    <dbReference type="NCBI Taxonomy" id="354080"/>
    <lineage>
        <taxon>Eukaryota</taxon>
        <taxon>Fungi</taxon>
        <taxon>Dikarya</taxon>
        <taxon>Ascomycota</taxon>
        <taxon>Pezizomycotina</taxon>
        <taxon>Leotiomycetes</taxon>
        <taxon>Helotiales</taxon>
        <taxon>Tricladiaceae</taxon>
        <taxon>Cudoniella</taxon>
    </lineage>
</organism>
<keyword evidence="1" id="KW-0862">Zinc</keyword>
<protein>
    <recommendedName>
        <fullName evidence="4">RING-type domain-containing protein</fullName>
    </recommendedName>
</protein>
<keyword evidence="6" id="KW-1185">Reference proteome</keyword>
<feature type="transmembrane region" description="Helical" evidence="3">
    <location>
        <begin position="644"/>
        <end position="665"/>
    </location>
</feature>
<dbReference type="AlphaFoldDB" id="A0A8H4R9I0"/>